<protein>
    <recommendedName>
        <fullName evidence="5">Xanthine dehydrogenase accessory factor</fullName>
    </recommendedName>
</protein>
<dbReference type="AlphaFoldDB" id="A0A0H3A8L7"/>
<dbReference type="InterPro" id="IPR052698">
    <property type="entry name" value="MoCofactor_Util/Proc"/>
</dbReference>
<feature type="domain" description="XdhC Rossmann" evidence="2">
    <location>
        <begin position="227"/>
        <end position="369"/>
    </location>
</feature>
<dbReference type="NCBIfam" id="NF045664">
    <property type="entry name" value="XdhC_rel_AOR"/>
    <property type="match status" value="1"/>
</dbReference>
<dbReference type="KEGG" id="dvl:Dvul_1581"/>
<gene>
    <name evidence="3" type="ordered locus">Dvul_1581</name>
</gene>
<dbReference type="InterPro" id="IPR003777">
    <property type="entry name" value="XdhC_CoxI"/>
</dbReference>
<evidence type="ECO:0000313" key="4">
    <source>
        <dbReference type="Proteomes" id="UP000009173"/>
    </source>
</evidence>
<evidence type="ECO:0008006" key="5">
    <source>
        <dbReference type="Google" id="ProtNLM"/>
    </source>
</evidence>
<dbReference type="InterPro" id="IPR027051">
    <property type="entry name" value="XdhC_Rossmann_dom"/>
</dbReference>
<evidence type="ECO:0000259" key="1">
    <source>
        <dbReference type="Pfam" id="PF02625"/>
    </source>
</evidence>
<evidence type="ECO:0000259" key="2">
    <source>
        <dbReference type="Pfam" id="PF13478"/>
    </source>
</evidence>
<name>A0A0H3A8L7_NITV4</name>
<dbReference type="Pfam" id="PF02625">
    <property type="entry name" value="XdhC_CoxI"/>
    <property type="match status" value="1"/>
</dbReference>
<dbReference type="Gene3D" id="3.40.50.720">
    <property type="entry name" value="NAD(P)-binding Rossmann-like Domain"/>
    <property type="match status" value="1"/>
</dbReference>
<dbReference type="RefSeq" id="WP_011792359.1">
    <property type="nucleotide sequence ID" value="NC_008751.1"/>
</dbReference>
<sequence length="376" mass="39573">MSTFLESLRDILSAGESIAMATIANHSGSTPRGDGAQMVIRPDGSILGTIGGGLVEARCIEAGRDLLQRPPGSAMFCAFALDNTTAAEAAMVCGGHLTVIIEHAGACHDNVNGCHTGEQTGCSAGHGKGLADILLHACDRVADGLSASFGVEYVWDSPSGQDGANALDKADIPGRATTRQTFRPMRAVVHTTGEDSDGQRLSGASTGLALSESGCRLDVMLVPPPRLVIFGAGHVAVPTAHFGHAVGFSVTVIDDRPDFATPERFPDAHLRIPPSFAEAFDGLHVTPDTYLVIMTRGHLHDGEILEQALKTPARYIGMIGSRRKRDALYAKLQEQGLDDATLARCHCPIGLDIQAQTPEEIGISIMAELVMHRASA</sequence>
<organism evidence="3 4">
    <name type="scientific">Nitratidesulfovibrio vulgaris (strain DP4)</name>
    <name type="common">Desulfovibrio vulgaris</name>
    <dbReference type="NCBI Taxonomy" id="391774"/>
    <lineage>
        <taxon>Bacteria</taxon>
        <taxon>Pseudomonadati</taxon>
        <taxon>Thermodesulfobacteriota</taxon>
        <taxon>Desulfovibrionia</taxon>
        <taxon>Desulfovibrionales</taxon>
        <taxon>Desulfovibrionaceae</taxon>
        <taxon>Nitratidesulfovibrio</taxon>
    </lineage>
</organism>
<dbReference type="PANTHER" id="PTHR30388:SF6">
    <property type="entry name" value="XANTHINE DEHYDROGENASE SUBUNIT A-RELATED"/>
    <property type="match status" value="1"/>
</dbReference>
<reference evidence="4" key="1">
    <citation type="journal article" date="2009" name="Environ. Microbiol.">
        <title>Contribution of mobile genetic elements to Desulfovibrio vulgaris genome plasticity.</title>
        <authorList>
            <person name="Walker C.B."/>
            <person name="Stolyar S."/>
            <person name="Chivian D."/>
            <person name="Pinel N."/>
            <person name="Gabster J.A."/>
            <person name="Dehal P.S."/>
            <person name="He Z."/>
            <person name="Yang Z.K."/>
            <person name="Yen H.C."/>
            <person name="Zhou J."/>
            <person name="Wall J.D."/>
            <person name="Hazen T.C."/>
            <person name="Arkin A.P."/>
            <person name="Stahl D.A."/>
        </authorList>
    </citation>
    <scope>NUCLEOTIDE SEQUENCE [LARGE SCALE GENOMIC DNA]</scope>
    <source>
        <strain evidence="4">DP4</strain>
    </source>
</reference>
<proteinExistence type="predicted"/>
<dbReference type="HOGENOM" id="CLU_041115_1_1_7"/>
<evidence type="ECO:0000313" key="3">
    <source>
        <dbReference type="EMBL" id="ABM28598.1"/>
    </source>
</evidence>
<dbReference type="Proteomes" id="UP000009173">
    <property type="component" value="Chromosome"/>
</dbReference>
<dbReference type="EMBL" id="CP000527">
    <property type="protein sequence ID" value="ABM28598.1"/>
    <property type="molecule type" value="Genomic_DNA"/>
</dbReference>
<accession>A0A0H3A8L7</accession>
<feature type="domain" description="XdhC- CoxI" evidence="1">
    <location>
        <begin position="12"/>
        <end position="68"/>
    </location>
</feature>
<dbReference type="Pfam" id="PF13478">
    <property type="entry name" value="XdhC_C"/>
    <property type="match status" value="1"/>
</dbReference>
<dbReference type="PANTHER" id="PTHR30388">
    <property type="entry name" value="ALDEHYDE OXIDOREDUCTASE MOLYBDENUM COFACTOR ASSEMBLY PROTEIN"/>
    <property type="match status" value="1"/>
</dbReference>